<proteinExistence type="predicted"/>
<gene>
    <name evidence="2" type="ORF">E2F49_11525</name>
</gene>
<evidence type="ECO:0000313" key="3">
    <source>
        <dbReference type="Proteomes" id="UP000295543"/>
    </source>
</evidence>
<protein>
    <recommendedName>
        <fullName evidence="4">PLD phosphodiesterase domain-containing protein</fullName>
    </recommendedName>
</protein>
<dbReference type="RefSeq" id="WP_133394012.1">
    <property type="nucleotide sequence ID" value="NZ_SMTG01000004.1"/>
</dbReference>
<feature type="compositionally biased region" description="Basic and acidic residues" evidence="1">
    <location>
        <begin position="524"/>
        <end position="534"/>
    </location>
</feature>
<dbReference type="Gene3D" id="3.30.870.10">
    <property type="entry name" value="Endonuclease Chain A"/>
    <property type="match status" value="1"/>
</dbReference>
<feature type="region of interest" description="Disordered" evidence="1">
    <location>
        <begin position="522"/>
        <end position="542"/>
    </location>
</feature>
<dbReference type="Proteomes" id="UP000295543">
    <property type="component" value="Unassembled WGS sequence"/>
</dbReference>
<name>A0A4R5U8Y6_9GAMM</name>
<accession>A0A4R5U8Y6</accession>
<dbReference type="InterPro" id="IPR059166">
    <property type="entry name" value="PLD-like_cat"/>
</dbReference>
<dbReference type="CDD" id="cd09176">
    <property type="entry name" value="PLDc_unchar6"/>
    <property type="match status" value="1"/>
</dbReference>
<evidence type="ECO:0008006" key="4">
    <source>
        <dbReference type="Google" id="ProtNLM"/>
    </source>
</evidence>
<dbReference type="EMBL" id="SMTG01000004">
    <property type="protein sequence ID" value="TDK30959.1"/>
    <property type="molecule type" value="Genomic_DNA"/>
</dbReference>
<evidence type="ECO:0000256" key="1">
    <source>
        <dbReference type="SAM" id="MobiDB-lite"/>
    </source>
</evidence>
<evidence type="ECO:0000313" key="2">
    <source>
        <dbReference type="EMBL" id="TDK30959.1"/>
    </source>
</evidence>
<dbReference type="AlphaFoldDB" id="A0A4R5U8Y6"/>
<comment type="caution">
    <text evidence="2">The sequence shown here is derived from an EMBL/GenBank/DDBJ whole genome shotgun (WGS) entry which is preliminary data.</text>
</comment>
<organism evidence="2 3">
    <name type="scientific">Luteimonas terrae</name>
    <dbReference type="NCBI Taxonomy" id="1530191"/>
    <lineage>
        <taxon>Bacteria</taxon>
        <taxon>Pseudomonadati</taxon>
        <taxon>Pseudomonadota</taxon>
        <taxon>Gammaproteobacteria</taxon>
        <taxon>Lysobacterales</taxon>
        <taxon>Lysobacteraceae</taxon>
        <taxon>Luteimonas</taxon>
    </lineage>
</organism>
<reference evidence="2 3" key="1">
    <citation type="submission" date="2019-03" db="EMBL/GenBank/DDBJ databases">
        <title>Luteimonas zhaokaii sp.nov., isolated from the rectal contents of Plateau pika in Yushu, Qinghai Province, China.</title>
        <authorList>
            <person name="Zhang G."/>
        </authorList>
    </citation>
    <scope>NUCLEOTIDE SEQUENCE [LARGE SCALE GENOMIC DNA]</scope>
    <source>
        <strain evidence="2 3">THG-MD21</strain>
    </source>
</reference>
<dbReference type="OrthoDB" id="369674at2"/>
<sequence>MKSQFPHLSFLDCIRPEPGWQTDCALVSTYSAQVPVIAAVLLALSGEVDETGSGSRVGLVRALTGLRGKVHVVLQSGRLTQGRHDSAIAALLDQFLVQVPWNESAGADGKSWHAKFMLVRQVPEERGSTAERWVFMLGSRNLTLDTSWDIGFSLKGGGPGGRDVTPQRIEGVARLATDLGAQFPALARWTELASALRSVAWSVPRGLSVADLQLMLPGDVTRSLPKPIPQLQRLVAVSPFLDKGAVADLGRWPRRDEHTRFQLLSTRSALEGVLGEGGKLAGYELLALAEPELESAPHAPLSDDEAIEADRIGLHAKMIYAEHATGNTLWLGSPNLTRRAWTRNAECVLKLEAQDKYGTDLLRGGLEALLDCADTIDDEALDGSVSAPSIEDRLASARNAVAAQLAIGKQRRTPSGGVVIQCGQVPRPADAKITLHCGQMRGALTEWPDGATSHVLAAGGVDSDCVHCRLELEGVAISWVQVVPFEPSLDVEQRDAQVLSEYLGSRQMLSWIHSVLTGYTDGDEGGRWDDDPSRAPKRPHKSRVTHLELPTLEQALRMWLKDRSRLDEVDRILELRRRSIGGDQADAEREHLDRFATTWRVIRSGLPGAAS</sequence>
<keyword evidence="3" id="KW-1185">Reference proteome</keyword>